<proteinExistence type="predicted"/>
<accession>A0A1D1YGF9</accession>
<reference evidence="2" key="1">
    <citation type="submission" date="2015-07" db="EMBL/GenBank/DDBJ databases">
        <title>Transcriptome Assembly of Anthurium amnicola.</title>
        <authorList>
            <person name="Suzuki J."/>
        </authorList>
    </citation>
    <scope>NUCLEOTIDE SEQUENCE</scope>
</reference>
<keyword evidence="1" id="KW-1133">Transmembrane helix</keyword>
<protein>
    <submittedName>
        <fullName evidence="2">Glycosyltransferase-like domain-containing protein 1</fullName>
    </submittedName>
</protein>
<keyword evidence="1" id="KW-0812">Transmembrane</keyword>
<dbReference type="EMBL" id="GDJX01014201">
    <property type="protein sequence ID" value="JAT53735.1"/>
    <property type="molecule type" value="Transcribed_RNA"/>
</dbReference>
<feature type="transmembrane region" description="Helical" evidence="1">
    <location>
        <begin position="116"/>
        <end position="135"/>
    </location>
</feature>
<name>A0A1D1YGF9_9ARAE</name>
<keyword evidence="1" id="KW-0472">Membrane</keyword>
<feature type="non-terminal residue" evidence="2">
    <location>
        <position position="1"/>
    </location>
</feature>
<evidence type="ECO:0000313" key="2">
    <source>
        <dbReference type="EMBL" id="JAT53735.1"/>
    </source>
</evidence>
<dbReference type="PANTHER" id="PTHR37224">
    <property type="entry name" value="OS02G0804400 PROTEIN"/>
    <property type="match status" value="1"/>
</dbReference>
<dbReference type="GO" id="GO:0016740">
    <property type="term" value="F:transferase activity"/>
    <property type="evidence" value="ECO:0007669"/>
    <property type="project" value="UniProtKB-KW"/>
</dbReference>
<sequence>GTHYWIMGGHERNRYMDLGNEENSGKMAAAATPLLTSLCSLPPHLSSSYSSRVPSLSLLKTRTKTVAFAARPDDHNRFLPQEDLSYLWKLTAGSIGGGAIVKYGSALFPEITRPNILQALLMIGMPVIVSIFLLIKGSASDKQN</sequence>
<keyword evidence="2" id="KW-0808">Transferase</keyword>
<dbReference type="AlphaFoldDB" id="A0A1D1YGF9"/>
<organism evidence="2">
    <name type="scientific">Anthurium amnicola</name>
    <dbReference type="NCBI Taxonomy" id="1678845"/>
    <lineage>
        <taxon>Eukaryota</taxon>
        <taxon>Viridiplantae</taxon>
        <taxon>Streptophyta</taxon>
        <taxon>Embryophyta</taxon>
        <taxon>Tracheophyta</taxon>
        <taxon>Spermatophyta</taxon>
        <taxon>Magnoliopsida</taxon>
        <taxon>Liliopsida</taxon>
        <taxon>Araceae</taxon>
        <taxon>Pothoideae</taxon>
        <taxon>Potheae</taxon>
        <taxon>Anthurium</taxon>
    </lineage>
</organism>
<evidence type="ECO:0000256" key="1">
    <source>
        <dbReference type="SAM" id="Phobius"/>
    </source>
</evidence>
<gene>
    <name evidence="2" type="primary">GTDC1</name>
    <name evidence="2" type="ORF">g.58015</name>
</gene>